<evidence type="ECO:0000313" key="2">
    <source>
        <dbReference type="EMBL" id="KAJ7022336.1"/>
    </source>
</evidence>
<dbReference type="Proteomes" id="UP001218188">
    <property type="component" value="Unassembled WGS sequence"/>
</dbReference>
<evidence type="ECO:0000313" key="3">
    <source>
        <dbReference type="Proteomes" id="UP001218188"/>
    </source>
</evidence>
<feature type="transmembrane region" description="Helical" evidence="1">
    <location>
        <begin position="35"/>
        <end position="62"/>
    </location>
</feature>
<keyword evidence="3" id="KW-1185">Reference proteome</keyword>
<dbReference type="EMBL" id="JARJCM010000212">
    <property type="protein sequence ID" value="KAJ7022336.1"/>
    <property type="molecule type" value="Genomic_DNA"/>
</dbReference>
<sequence>MYSNPRHNRARSGSLRISAGHRHMRTAHPTARFSVVYFYAVNAICLWVRVCFFFFFLSVFAFDFPSFSLLTPSSSLPCPLTPTFLTVYTAPYSLLRPKQWAVRGERGRRSTGPIAMCLLNRGAAQSGSTRRSIQCPRYGVERRRVYTDPGDSRDTQASA</sequence>
<comment type="caution">
    <text evidence="2">The sequence shown here is derived from an EMBL/GenBank/DDBJ whole genome shotgun (WGS) entry which is preliminary data.</text>
</comment>
<organism evidence="2 3">
    <name type="scientific">Mycena alexandri</name>
    <dbReference type="NCBI Taxonomy" id="1745969"/>
    <lineage>
        <taxon>Eukaryota</taxon>
        <taxon>Fungi</taxon>
        <taxon>Dikarya</taxon>
        <taxon>Basidiomycota</taxon>
        <taxon>Agaricomycotina</taxon>
        <taxon>Agaricomycetes</taxon>
        <taxon>Agaricomycetidae</taxon>
        <taxon>Agaricales</taxon>
        <taxon>Marasmiineae</taxon>
        <taxon>Mycenaceae</taxon>
        <taxon>Mycena</taxon>
    </lineage>
</organism>
<keyword evidence="1" id="KW-0812">Transmembrane</keyword>
<proteinExistence type="predicted"/>
<gene>
    <name evidence="2" type="ORF">C8F04DRAFT_243043</name>
</gene>
<name>A0AAD6S6Y5_9AGAR</name>
<evidence type="ECO:0000256" key="1">
    <source>
        <dbReference type="SAM" id="Phobius"/>
    </source>
</evidence>
<keyword evidence="1" id="KW-1133">Transmembrane helix</keyword>
<evidence type="ECO:0008006" key="4">
    <source>
        <dbReference type="Google" id="ProtNLM"/>
    </source>
</evidence>
<dbReference type="AlphaFoldDB" id="A0AAD6S6Y5"/>
<reference evidence="2" key="1">
    <citation type="submission" date="2023-03" db="EMBL/GenBank/DDBJ databases">
        <title>Massive genome expansion in bonnet fungi (Mycena s.s.) driven by repeated elements and novel gene families across ecological guilds.</title>
        <authorList>
            <consortium name="Lawrence Berkeley National Laboratory"/>
            <person name="Harder C.B."/>
            <person name="Miyauchi S."/>
            <person name="Viragh M."/>
            <person name="Kuo A."/>
            <person name="Thoen E."/>
            <person name="Andreopoulos B."/>
            <person name="Lu D."/>
            <person name="Skrede I."/>
            <person name="Drula E."/>
            <person name="Henrissat B."/>
            <person name="Morin E."/>
            <person name="Kohler A."/>
            <person name="Barry K."/>
            <person name="LaButti K."/>
            <person name="Morin E."/>
            <person name="Salamov A."/>
            <person name="Lipzen A."/>
            <person name="Mereny Z."/>
            <person name="Hegedus B."/>
            <person name="Baldrian P."/>
            <person name="Stursova M."/>
            <person name="Weitz H."/>
            <person name="Taylor A."/>
            <person name="Grigoriev I.V."/>
            <person name="Nagy L.G."/>
            <person name="Martin F."/>
            <person name="Kauserud H."/>
        </authorList>
    </citation>
    <scope>NUCLEOTIDE SEQUENCE</scope>
    <source>
        <strain evidence="2">CBHHK200</strain>
    </source>
</reference>
<keyword evidence="1" id="KW-0472">Membrane</keyword>
<accession>A0AAD6S6Y5</accession>
<protein>
    <recommendedName>
        <fullName evidence="4">Transmembrane protein</fullName>
    </recommendedName>
</protein>